<dbReference type="EMBL" id="VJMJ01000326">
    <property type="protein sequence ID" value="KAF0722728.1"/>
    <property type="molecule type" value="Genomic_DNA"/>
</dbReference>
<evidence type="ECO:0000256" key="1">
    <source>
        <dbReference type="SAM" id="MobiDB-lite"/>
    </source>
</evidence>
<dbReference type="Proteomes" id="UP000481153">
    <property type="component" value="Unassembled WGS sequence"/>
</dbReference>
<feature type="transmembrane region" description="Helical" evidence="2">
    <location>
        <begin position="53"/>
        <end position="72"/>
    </location>
</feature>
<name>A0A6G0W6G3_9STRA</name>
<reference evidence="3 4" key="1">
    <citation type="submission" date="2019-07" db="EMBL/GenBank/DDBJ databases">
        <title>Genomics analysis of Aphanomyces spp. identifies a new class of oomycete effector associated with host adaptation.</title>
        <authorList>
            <person name="Gaulin E."/>
        </authorList>
    </citation>
    <scope>NUCLEOTIDE SEQUENCE [LARGE SCALE GENOMIC DNA]</scope>
    <source>
        <strain evidence="3 4">ATCC 201684</strain>
    </source>
</reference>
<feature type="transmembrane region" description="Helical" evidence="2">
    <location>
        <begin position="133"/>
        <end position="151"/>
    </location>
</feature>
<keyword evidence="2" id="KW-1133">Transmembrane helix</keyword>
<gene>
    <name evidence="3" type="ORF">Ae201684_018207</name>
</gene>
<evidence type="ECO:0000313" key="4">
    <source>
        <dbReference type="Proteomes" id="UP000481153"/>
    </source>
</evidence>
<keyword evidence="2" id="KW-0812">Transmembrane</keyword>
<keyword evidence="4" id="KW-1185">Reference proteome</keyword>
<feature type="transmembrane region" description="Helical" evidence="2">
    <location>
        <begin position="163"/>
        <end position="182"/>
    </location>
</feature>
<sequence length="267" mass="29621">MLNNADAAELLLSLLFGLICVTYGYHTIQFVMVVFSILAILSIAKDYGVQKMASFYIALVYFIAFFVLLPYVPVRHHAIIFLCAKVLFYLGSLAWTAVQIYHAIPMFYISSMVISFTISTWIWVCMKSTERQCLIFTTALMGSYVIAGAIDGWTPDDSFSSNGWFKLAVIIFSTCVGIFFQLRATKEPGQGNARAPTYAFAPRPSLAPTDLSDCDLPRTPHSPSYDFVTVPYVEVVVQPVIHDSPLPDSIPEEVELPPQSKANTASL</sequence>
<feature type="transmembrane region" description="Helical" evidence="2">
    <location>
        <begin position="107"/>
        <end position="126"/>
    </location>
</feature>
<proteinExistence type="predicted"/>
<evidence type="ECO:0000313" key="3">
    <source>
        <dbReference type="EMBL" id="KAF0722728.1"/>
    </source>
</evidence>
<feature type="transmembrane region" description="Helical" evidence="2">
    <location>
        <begin position="12"/>
        <end position="41"/>
    </location>
</feature>
<protein>
    <submittedName>
        <fullName evidence="3">Uncharacterized protein</fullName>
    </submittedName>
</protein>
<dbReference type="VEuPathDB" id="FungiDB:AeMF1_000637"/>
<dbReference type="AlphaFoldDB" id="A0A6G0W6G3"/>
<feature type="region of interest" description="Disordered" evidence="1">
    <location>
        <begin position="247"/>
        <end position="267"/>
    </location>
</feature>
<organism evidence="3 4">
    <name type="scientific">Aphanomyces euteiches</name>
    <dbReference type="NCBI Taxonomy" id="100861"/>
    <lineage>
        <taxon>Eukaryota</taxon>
        <taxon>Sar</taxon>
        <taxon>Stramenopiles</taxon>
        <taxon>Oomycota</taxon>
        <taxon>Saprolegniomycetes</taxon>
        <taxon>Saprolegniales</taxon>
        <taxon>Verrucalvaceae</taxon>
        <taxon>Aphanomyces</taxon>
    </lineage>
</organism>
<accession>A0A6G0W6G3</accession>
<keyword evidence="2" id="KW-0472">Membrane</keyword>
<comment type="caution">
    <text evidence="3">The sequence shown here is derived from an EMBL/GenBank/DDBJ whole genome shotgun (WGS) entry which is preliminary data.</text>
</comment>
<evidence type="ECO:0000256" key="2">
    <source>
        <dbReference type="SAM" id="Phobius"/>
    </source>
</evidence>
<feature type="transmembrane region" description="Helical" evidence="2">
    <location>
        <begin position="79"/>
        <end position="101"/>
    </location>
</feature>